<dbReference type="OrthoDB" id="7487361at2759"/>
<dbReference type="EMBL" id="KL596740">
    <property type="protein sequence ID" value="KER26729.1"/>
    <property type="molecule type" value="Genomic_DNA"/>
</dbReference>
<sequence>MYDLENGYVPAYHCAINTCIPGSLAGGNEQRKDYMNAEMDSPVKQATSSKSTHRKWNVLKHGVMWARKLRTAAGRQHCDSSKNDKTASSQNADANDPNQRSSRRIKRAIPGRSPTELRPQTLEGFENPGIQIAYEETAVDLEYADNIVLIFKEKKEQVFFDELTEVIMSLGMNFSPTKCKFMLVDVQSLNTPLTIQGEVLEVVERFTYLGSCISSDYSGADEVNARISKARAAFANLRHLWRQNGLSLNLKGHVYQATVRTVFLYECETWPVRAAELRRQSLSQNHSSRGLMSANP</sequence>
<accession>A0A075AEH7</accession>
<dbReference type="STRING" id="6198.A0A075AEH7"/>
<dbReference type="GeneID" id="20320273"/>
<dbReference type="KEGG" id="ovi:T265_06091"/>
<evidence type="ECO:0000256" key="1">
    <source>
        <dbReference type="SAM" id="MobiDB-lite"/>
    </source>
</evidence>
<dbReference type="AlphaFoldDB" id="A0A075AEH7"/>
<reference evidence="2 3" key="1">
    <citation type="submission" date="2013-11" db="EMBL/GenBank/DDBJ databases">
        <title>Opisthorchis viverrini - life in the bile duct.</title>
        <authorList>
            <person name="Young N.D."/>
            <person name="Nagarajan N."/>
            <person name="Lin S.J."/>
            <person name="Korhonen P.K."/>
            <person name="Jex A.R."/>
            <person name="Hall R.S."/>
            <person name="Safavi-Hemami H."/>
            <person name="Kaewkong W."/>
            <person name="Bertrand D."/>
            <person name="Gao S."/>
            <person name="Seet Q."/>
            <person name="Wongkham S."/>
            <person name="Teh B.T."/>
            <person name="Wongkham C."/>
            <person name="Intapan P.M."/>
            <person name="Maleewong W."/>
            <person name="Yang X."/>
            <person name="Hu M."/>
            <person name="Wang Z."/>
            <person name="Hofmann A."/>
            <person name="Sternberg P.W."/>
            <person name="Tan P."/>
            <person name="Wang J."/>
            <person name="Gasser R.B."/>
        </authorList>
    </citation>
    <scope>NUCLEOTIDE SEQUENCE [LARGE SCALE GENOMIC DNA]</scope>
</reference>
<feature type="region of interest" description="Disordered" evidence="1">
    <location>
        <begin position="73"/>
        <end position="122"/>
    </location>
</feature>
<dbReference type="PANTHER" id="PTHR47027:SF20">
    <property type="entry name" value="REVERSE TRANSCRIPTASE-LIKE PROTEIN WITH RNA-DIRECTED DNA POLYMERASE DOMAIN"/>
    <property type="match status" value="1"/>
</dbReference>
<name>A0A075AEH7_OPIVI</name>
<gene>
    <name evidence="2" type="ORF">T265_06091</name>
</gene>
<dbReference type="CTD" id="20320273"/>
<feature type="compositionally biased region" description="Basic and acidic residues" evidence="1">
    <location>
        <begin position="76"/>
        <end position="85"/>
    </location>
</feature>
<evidence type="ECO:0000313" key="2">
    <source>
        <dbReference type="EMBL" id="KER26729.1"/>
    </source>
</evidence>
<dbReference type="Proteomes" id="UP000054324">
    <property type="component" value="Unassembled WGS sequence"/>
</dbReference>
<evidence type="ECO:0000313" key="3">
    <source>
        <dbReference type="Proteomes" id="UP000054324"/>
    </source>
</evidence>
<protein>
    <recommendedName>
        <fullName evidence="4">Reverse transcriptase domain-containing protein</fullName>
    </recommendedName>
</protein>
<keyword evidence="3" id="KW-1185">Reference proteome</keyword>
<feature type="compositionally biased region" description="Polar residues" evidence="1">
    <location>
        <begin position="86"/>
        <end position="100"/>
    </location>
</feature>
<evidence type="ECO:0008006" key="4">
    <source>
        <dbReference type="Google" id="ProtNLM"/>
    </source>
</evidence>
<organism evidence="2 3">
    <name type="scientific">Opisthorchis viverrini</name>
    <name type="common">Southeast Asian liver fluke</name>
    <dbReference type="NCBI Taxonomy" id="6198"/>
    <lineage>
        <taxon>Eukaryota</taxon>
        <taxon>Metazoa</taxon>
        <taxon>Spiralia</taxon>
        <taxon>Lophotrochozoa</taxon>
        <taxon>Platyhelminthes</taxon>
        <taxon>Trematoda</taxon>
        <taxon>Digenea</taxon>
        <taxon>Opisthorchiida</taxon>
        <taxon>Opisthorchiata</taxon>
        <taxon>Opisthorchiidae</taxon>
        <taxon>Opisthorchis</taxon>
    </lineage>
</organism>
<dbReference type="PANTHER" id="PTHR47027">
    <property type="entry name" value="REVERSE TRANSCRIPTASE DOMAIN-CONTAINING PROTEIN"/>
    <property type="match status" value="1"/>
</dbReference>
<proteinExistence type="predicted"/>
<dbReference type="RefSeq" id="XP_009169533.1">
    <property type="nucleotide sequence ID" value="XM_009171269.1"/>
</dbReference>